<dbReference type="AlphaFoldDB" id="A0A256GRM4"/>
<gene>
    <name evidence="1" type="ORF">CEV34_0795</name>
</gene>
<reference evidence="1 2" key="1">
    <citation type="submission" date="2017-07" db="EMBL/GenBank/DDBJ databases">
        <title>Phylogenetic study on the rhizospheric bacterium Ochrobactrum sp. A44.</title>
        <authorList>
            <person name="Krzyzanowska D.M."/>
            <person name="Ossowicki A."/>
            <person name="Rajewska M."/>
            <person name="Maciag T."/>
            <person name="Kaczynski Z."/>
            <person name="Czerwicka M."/>
            <person name="Jafra S."/>
        </authorList>
    </citation>
    <scope>NUCLEOTIDE SEQUENCE [LARGE SCALE GENOMIC DNA]</scope>
    <source>
        <strain evidence="1 2">CCUG 30717</strain>
    </source>
</reference>
<protein>
    <submittedName>
        <fullName evidence="1">Uncharacterized protein</fullName>
    </submittedName>
</protein>
<comment type="caution">
    <text evidence="1">The sequence shown here is derived from an EMBL/GenBank/DDBJ whole genome shotgun (WGS) entry which is preliminary data.</text>
</comment>
<organism evidence="1 2">
    <name type="scientific">Brucella pseudogrignonensis</name>
    <dbReference type="NCBI Taxonomy" id="419475"/>
    <lineage>
        <taxon>Bacteria</taxon>
        <taxon>Pseudomonadati</taxon>
        <taxon>Pseudomonadota</taxon>
        <taxon>Alphaproteobacteria</taxon>
        <taxon>Hyphomicrobiales</taxon>
        <taxon>Brucellaceae</taxon>
        <taxon>Brucella/Ochrobactrum group</taxon>
        <taxon>Brucella</taxon>
    </lineage>
</organism>
<evidence type="ECO:0000313" key="1">
    <source>
        <dbReference type="EMBL" id="OYR29231.1"/>
    </source>
</evidence>
<name>A0A256GRM4_9HYPH</name>
<evidence type="ECO:0000313" key="2">
    <source>
        <dbReference type="Proteomes" id="UP000216188"/>
    </source>
</evidence>
<dbReference type="Proteomes" id="UP000216188">
    <property type="component" value="Unassembled WGS sequence"/>
</dbReference>
<sequence length="50" mass="5596">MGEKTAVSKCSIEEQIASIHVPYTAMISSKPTRCVVYFETVDFQFHSGLE</sequence>
<dbReference type="EMBL" id="NNRM01000011">
    <property type="protein sequence ID" value="OYR29231.1"/>
    <property type="molecule type" value="Genomic_DNA"/>
</dbReference>
<keyword evidence="2" id="KW-1185">Reference proteome</keyword>
<accession>A0A256GRM4</accession>
<proteinExistence type="predicted"/>